<accession>A0A841D8D6</accession>
<name>A0A841D8D6_PLAVE</name>
<feature type="compositionally biased region" description="Low complexity" evidence="1">
    <location>
        <begin position="143"/>
        <end position="153"/>
    </location>
</feature>
<evidence type="ECO:0000256" key="1">
    <source>
        <dbReference type="SAM" id="MobiDB-lite"/>
    </source>
</evidence>
<protein>
    <submittedName>
        <fullName evidence="2">Uncharacterized protein</fullName>
    </submittedName>
</protein>
<keyword evidence="3" id="KW-1185">Reference proteome</keyword>
<dbReference type="AlphaFoldDB" id="A0A841D8D6"/>
<evidence type="ECO:0000313" key="2">
    <source>
        <dbReference type="EMBL" id="MBB5964837.1"/>
    </source>
</evidence>
<dbReference type="RefSeq" id="WP_184943819.1">
    <property type="nucleotide sequence ID" value="NZ_BAAAWZ010000001.1"/>
</dbReference>
<organism evidence="2 3">
    <name type="scientific">Planomonospora venezuelensis</name>
    <dbReference type="NCBI Taxonomy" id="1999"/>
    <lineage>
        <taxon>Bacteria</taxon>
        <taxon>Bacillati</taxon>
        <taxon>Actinomycetota</taxon>
        <taxon>Actinomycetes</taxon>
        <taxon>Streptosporangiales</taxon>
        <taxon>Streptosporangiaceae</taxon>
        <taxon>Planomonospora</taxon>
    </lineage>
</organism>
<reference evidence="2 3" key="1">
    <citation type="submission" date="2020-08" db="EMBL/GenBank/DDBJ databases">
        <title>Genomic Encyclopedia of Type Strains, Phase III (KMG-III): the genomes of soil and plant-associated and newly described type strains.</title>
        <authorList>
            <person name="Whitman W."/>
        </authorList>
    </citation>
    <scope>NUCLEOTIDE SEQUENCE [LARGE SCALE GENOMIC DNA]</scope>
    <source>
        <strain evidence="2 3">CECT 3303</strain>
    </source>
</reference>
<dbReference type="EMBL" id="JACHJJ010000013">
    <property type="protein sequence ID" value="MBB5964837.1"/>
    <property type="molecule type" value="Genomic_DNA"/>
</dbReference>
<sequence length="162" mass="17542">MSEHVTVPWSRLLQQPNQVVSLLEEAVSVRLARRDAEDLVITKTSRMDVMFHGVEGVGRFVAALTRTEEGRKMLETSISEAFAWARVMPDDAVAAFGREFVEMLHGCAELGQFAPLGTLVAGWKATAEVYADPELHAALTRPFPDGFPEVDGGPVPPPGVGA</sequence>
<evidence type="ECO:0000313" key="3">
    <source>
        <dbReference type="Proteomes" id="UP000562352"/>
    </source>
</evidence>
<comment type="caution">
    <text evidence="2">The sequence shown here is derived from an EMBL/GenBank/DDBJ whole genome shotgun (WGS) entry which is preliminary data.</text>
</comment>
<dbReference type="Proteomes" id="UP000562352">
    <property type="component" value="Unassembled WGS sequence"/>
</dbReference>
<proteinExistence type="predicted"/>
<feature type="region of interest" description="Disordered" evidence="1">
    <location>
        <begin position="143"/>
        <end position="162"/>
    </location>
</feature>
<gene>
    <name evidence="2" type="ORF">FHS22_004121</name>
</gene>